<keyword evidence="3" id="KW-0479">Metal-binding</keyword>
<feature type="domain" description="Glycosyltransferase subfamily 4-like N-terminal" evidence="8">
    <location>
        <begin position="25"/>
        <end position="204"/>
    </location>
</feature>
<keyword evidence="4" id="KW-0460">Magnesium</keyword>
<dbReference type="InterPro" id="IPR050194">
    <property type="entry name" value="Glycosyltransferase_grp1"/>
</dbReference>
<dbReference type="PANTHER" id="PTHR45947:SF3">
    <property type="entry name" value="SULFOQUINOVOSYL TRANSFERASE SQD2"/>
    <property type="match status" value="1"/>
</dbReference>
<dbReference type="HAMAP" id="MF_01695">
    <property type="entry name" value="MshA"/>
    <property type="match status" value="1"/>
</dbReference>
<dbReference type="Gene3D" id="3.40.50.2000">
    <property type="entry name" value="Glycogen Phosphorylase B"/>
    <property type="match status" value="2"/>
</dbReference>
<dbReference type="GO" id="GO:0008375">
    <property type="term" value="F:acetylglucosaminyltransferase activity"/>
    <property type="evidence" value="ECO:0007669"/>
    <property type="project" value="InterPro"/>
</dbReference>
<evidence type="ECO:0000259" key="7">
    <source>
        <dbReference type="Pfam" id="PF00534"/>
    </source>
</evidence>
<dbReference type="Pfam" id="PF00534">
    <property type="entry name" value="Glycos_transf_1"/>
    <property type="match status" value="1"/>
</dbReference>
<dbReference type="PANTHER" id="PTHR45947">
    <property type="entry name" value="SULFOQUINOVOSYL TRANSFERASE SQD2"/>
    <property type="match status" value="1"/>
</dbReference>
<dbReference type="EC" id="2.4.1.250" evidence="2"/>
<dbReference type="GO" id="GO:0046872">
    <property type="term" value="F:metal ion binding"/>
    <property type="evidence" value="ECO:0007669"/>
    <property type="project" value="UniProtKB-KW"/>
</dbReference>
<comment type="similarity">
    <text evidence="1">Belongs to the glycosyltransferase group 1 family. MshA subfamily.</text>
</comment>
<dbReference type="EMBL" id="CAEZTU010000002">
    <property type="protein sequence ID" value="CAB4569170.1"/>
    <property type="molecule type" value="Genomic_DNA"/>
</dbReference>
<protein>
    <recommendedName>
        <fullName evidence="2">D-inositol-3-phosphate glycosyltransferase</fullName>
        <ecNumber evidence="2">2.4.1.250</ecNumber>
    </recommendedName>
    <alternativeName>
        <fullName evidence="5">N-acetylglucosamine-inositol-phosphate N-acetylglucosaminyltransferase</fullName>
    </alternativeName>
</protein>
<comment type="catalytic activity">
    <reaction evidence="6">
        <text>1D-myo-inositol 3-phosphate + UDP-N-acetyl-alpha-D-glucosamine = 1D-myo-inositol 2-acetamido-2-deoxy-alpha-D-glucopyranoside 3-phosphate + UDP + H(+)</text>
        <dbReference type="Rhea" id="RHEA:26188"/>
        <dbReference type="ChEBI" id="CHEBI:15378"/>
        <dbReference type="ChEBI" id="CHEBI:57705"/>
        <dbReference type="ChEBI" id="CHEBI:58223"/>
        <dbReference type="ChEBI" id="CHEBI:58401"/>
        <dbReference type="ChEBI" id="CHEBI:58892"/>
        <dbReference type="EC" id="2.4.1.250"/>
    </reaction>
</comment>
<accession>A0A6J6DY88</accession>
<evidence type="ECO:0000256" key="6">
    <source>
        <dbReference type="ARBA" id="ARBA00048131"/>
    </source>
</evidence>
<evidence type="ECO:0000259" key="8">
    <source>
        <dbReference type="Pfam" id="PF13439"/>
    </source>
</evidence>
<dbReference type="Pfam" id="PF13439">
    <property type="entry name" value="Glyco_transf_4"/>
    <property type="match status" value="1"/>
</dbReference>
<evidence type="ECO:0000256" key="3">
    <source>
        <dbReference type="ARBA" id="ARBA00022723"/>
    </source>
</evidence>
<name>A0A6J6DY88_9ZZZZ</name>
<dbReference type="InterPro" id="IPR001296">
    <property type="entry name" value="Glyco_trans_1"/>
</dbReference>
<dbReference type="InterPro" id="IPR028098">
    <property type="entry name" value="Glyco_trans_4-like_N"/>
</dbReference>
<evidence type="ECO:0000256" key="5">
    <source>
        <dbReference type="ARBA" id="ARBA00029622"/>
    </source>
</evidence>
<feature type="domain" description="Glycosyl transferase family 1" evidence="7">
    <location>
        <begin position="211"/>
        <end position="388"/>
    </location>
</feature>
<proteinExistence type="inferred from homology"/>
<evidence type="ECO:0000256" key="2">
    <source>
        <dbReference type="ARBA" id="ARBA00011884"/>
    </source>
</evidence>
<dbReference type="AlphaFoldDB" id="A0A6J6DY88"/>
<evidence type="ECO:0000256" key="1">
    <source>
        <dbReference type="ARBA" id="ARBA00008449"/>
    </source>
</evidence>
<dbReference type="InterPro" id="IPR017814">
    <property type="entry name" value="Mycothiol_biosynthesis_MshA"/>
</dbReference>
<organism evidence="9">
    <name type="scientific">freshwater metagenome</name>
    <dbReference type="NCBI Taxonomy" id="449393"/>
    <lineage>
        <taxon>unclassified sequences</taxon>
        <taxon>metagenomes</taxon>
        <taxon>ecological metagenomes</taxon>
    </lineage>
</organism>
<evidence type="ECO:0000313" key="9">
    <source>
        <dbReference type="EMBL" id="CAB4569170.1"/>
    </source>
</evidence>
<gene>
    <name evidence="9" type="ORF">UFOPK1740_00078</name>
</gene>
<dbReference type="GO" id="GO:0010125">
    <property type="term" value="P:mycothiol biosynthetic process"/>
    <property type="evidence" value="ECO:0007669"/>
    <property type="project" value="InterPro"/>
</dbReference>
<reference evidence="9" key="1">
    <citation type="submission" date="2020-05" db="EMBL/GenBank/DDBJ databases">
        <authorList>
            <person name="Chiriac C."/>
            <person name="Salcher M."/>
            <person name="Ghai R."/>
            <person name="Kavagutti S V."/>
        </authorList>
    </citation>
    <scope>NUCLEOTIDE SEQUENCE</scope>
</reference>
<sequence length="423" mass="45679">MSLNQIALLSVHTSPLDQPGVGDAGGLNVYVVETAKRLSEKGINVDIFTRRTSGAIANETEIFNGVKVKQITAGPFEGLTKQSLPSQLCALSAGVLREEASQKEGHYQLIHSHYWLSGQVGWVASERWNVPLVHSMHTLAKVKNSTLAQGDTPEPAERVIGEQQVVDAASQLVANTEAEAQDLINLYHADPKHVSVVNPGVDLEVFSPGDQNIARKELGIPQDAIVFTFVGRVQPLKAPDVLIKSAHQFILDNPGLKNRVRIVICGGLSGTGFDKPEALYSLVKELDLSENVIFLPPSTREKLATLYKASTLVAVPSYSESFGLVAVEAQACGTPVIATNVGGLKTTVADNKSGLLVNGHDPRTWAQALAQVSLNEKEYLQLKVGAREHALNFSWDKTVDGLIAVYERALIVQPKLVRNLKAI</sequence>
<dbReference type="GO" id="GO:0102710">
    <property type="term" value="F:D-inositol-3-phosphate glycosyltransferase activity"/>
    <property type="evidence" value="ECO:0007669"/>
    <property type="project" value="UniProtKB-EC"/>
</dbReference>
<dbReference type="NCBIfam" id="TIGR03449">
    <property type="entry name" value="mycothiol_MshA"/>
    <property type="match status" value="1"/>
</dbReference>
<evidence type="ECO:0000256" key="4">
    <source>
        <dbReference type="ARBA" id="ARBA00022842"/>
    </source>
</evidence>
<dbReference type="SUPFAM" id="SSF53756">
    <property type="entry name" value="UDP-Glycosyltransferase/glycogen phosphorylase"/>
    <property type="match status" value="1"/>
</dbReference>